<evidence type="ECO:0000256" key="11">
    <source>
        <dbReference type="ARBA" id="ARBA00048366"/>
    </source>
</evidence>
<dbReference type="InterPro" id="IPR006070">
    <property type="entry name" value="Sua5-like_dom"/>
</dbReference>
<dbReference type="Proteomes" id="UP001144471">
    <property type="component" value="Unassembled WGS sequence"/>
</dbReference>
<keyword evidence="8" id="KW-0547">Nucleotide-binding</keyword>
<dbReference type="Gene3D" id="3.90.870.10">
    <property type="entry name" value="DHBP synthase"/>
    <property type="match status" value="1"/>
</dbReference>
<proteinExistence type="inferred from homology"/>
<evidence type="ECO:0000259" key="12">
    <source>
        <dbReference type="PROSITE" id="PS51163"/>
    </source>
</evidence>
<dbReference type="Pfam" id="PF01300">
    <property type="entry name" value="Sua5_yciO_yrdC"/>
    <property type="match status" value="1"/>
</dbReference>
<dbReference type="SUPFAM" id="SSF55821">
    <property type="entry name" value="YrdC/RibB"/>
    <property type="match status" value="1"/>
</dbReference>
<evidence type="ECO:0000256" key="5">
    <source>
        <dbReference type="ARBA" id="ARBA00022679"/>
    </source>
</evidence>
<evidence type="ECO:0000256" key="2">
    <source>
        <dbReference type="ARBA" id="ARBA00007663"/>
    </source>
</evidence>
<evidence type="ECO:0000256" key="1">
    <source>
        <dbReference type="ARBA" id="ARBA00004496"/>
    </source>
</evidence>
<comment type="catalytic activity">
    <reaction evidence="11">
        <text>L-threonine + hydrogencarbonate + ATP = L-threonylcarbamoyladenylate + diphosphate + H2O</text>
        <dbReference type="Rhea" id="RHEA:36407"/>
        <dbReference type="ChEBI" id="CHEBI:15377"/>
        <dbReference type="ChEBI" id="CHEBI:17544"/>
        <dbReference type="ChEBI" id="CHEBI:30616"/>
        <dbReference type="ChEBI" id="CHEBI:33019"/>
        <dbReference type="ChEBI" id="CHEBI:57926"/>
        <dbReference type="ChEBI" id="CHEBI:73682"/>
        <dbReference type="EC" id="2.7.7.87"/>
    </reaction>
</comment>
<keyword evidence="5" id="KW-0808">Transferase</keyword>
<keyword evidence="14" id="KW-1185">Reference proteome</keyword>
<sequence length="210" mass="22967">MRQSVFNLIDIDLDKIKREITEENALIVYPTDTVYGVGGSMYSIEAIEKIYAAKEREFTSPLIALVSDVDRVQEIAHMGENREKIEKLMKEFWPGALTIILDKKDSVPARMVSGGTSVGVRMPNHPVALDIIEACGGILPTTSANISGEPSPKNHTEVSESFKSRVEIVVEGGDCPVGIESTILDMRGEPKILRAGGISKEELEEVIGKI</sequence>
<organism evidence="13 14">
    <name type="scientific">Propionigenium maris DSM 9537</name>
    <dbReference type="NCBI Taxonomy" id="1123000"/>
    <lineage>
        <taxon>Bacteria</taxon>
        <taxon>Fusobacteriati</taxon>
        <taxon>Fusobacteriota</taxon>
        <taxon>Fusobacteriia</taxon>
        <taxon>Fusobacteriales</taxon>
        <taxon>Fusobacteriaceae</taxon>
        <taxon>Propionigenium</taxon>
    </lineage>
</organism>
<keyword evidence="7" id="KW-0548">Nucleotidyltransferase</keyword>
<keyword evidence="9" id="KW-0067">ATP-binding</keyword>
<dbReference type="PANTHER" id="PTHR17490:SF16">
    <property type="entry name" value="THREONYLCARBAMOYL-AMP SYNTHASE"/>
    <property type="match status" value="1"/>
</dbReference>
<evidence type="ECO:0000313" key="14">
    <source>
        <dbReference type="Proteomes" id="UP001144471"/>
    </source>
</evidence>
<dbReference type="EMBL" id="BSDY01000008">
    <property type="protein sequence ID" value="GLI56534.1"/>
    <property type="molecule type" value="Genomic_DNA"/>
</dbReference>
<dbReference type="RefSeq" id="WP_281835739.1">
    <property type="nucleotide sequence ID" value="NZ_BSDY01000008.1"/>
</dbReference>
<comment type="caution">
    <text evidence="13">The sequence shown here is derived from an EMBL/GenBank/DDBJ whole genome shotgun (WGS) entry which is preliminary data.</text>
</comment>
<dbReference type="PANTHER" id="PTHR17490">
    <property type="entry name" value="SUA5"/>
    <property type="match status" value="1"/>
</dbReference>
<evidence type="ECO:0000256" key="4">
    <source>
        <dbReference type="ARBA" id="ARBA00022490"/>
    </source>
</evidence>
<dbReference type="AlphaFoldDB" id="A0A9W6GMG9"/>
<dbReference type="GO" id="GO:0005524">
    <property type="term" value="F:ATP binding"/>
    <property type="evidence" value="ECO:0007669"/>
    <property type="project" value="UniProtKB-KW"/>
</dbReference>
<dbReference type="GO" id="GO:0006450">
    <property type="term" value="P:regulation of translational fidelity"/>
    <property type="evidence" value="ECO:0007669"/>
    <property type="project" value="TreeGrafter"/>
</dbReference>
<dbReference type="GO" id="GO:0061710">
    <property type="term" value="F:L-threonylcarbamoyladenylate synthase"/>
    <property type="evidence" value="ECO:0007669"/>
    <property type="project" value="UniProtKB-EC"/>
</dbReference>
<feature type="domain" description="YrdC-like" evidence="12">
    <location>
        <begin position="10"/>
        <end position="198"/>
    </location>
</feature>
<evidence type="ECO:0000256" key="8">
    <source>
        <dbReference type="ARBA" id="ARBA00022741"/>
    </source>
</evidence>
<dbReference type="GO" id="GO:0008033">
    <property type="term" value="P:tRNA processing"/>
    <property type="evidence" value="ECO:0007669"/>
    <property type="project" value="UniProtKB-KW"/>
</dbReference>
<evidence type="ECO:0000256" key="6">
    <source>
        <dbReference type="ARBA" id="ARBA00022694"/>
    </source>
</evidence>
<dbReference type="InterPro" id="IPR017945">
    <property type="entry name" value="DHBP_synth_RibB-like_a/b_dom"/>
</dbReference>
<reference evidence="13" key="1">
    <citation type="submission" date="2022-12" db="EMBL/GenBank/DDBJ databases">
        <title>Reference genome sequencing for broad-spectrum identification of bacterial and archaeal isolates by mass spectrometry.</title>
        <authorList>
            <person name="Sekiguchi Y."/>
            <person name="Tourlousse D.M."/>
        </authorList>
    </citation>
    <scope>NUCLEOTIDE SEQUENCE</scope>
    <source>
        <strain evidence="13">10succ1</strain>
    </source>
</reference>
<evidence type="ECO:0000256" key="10">
    <source>
        <dbReference type="ARBA" id="ARBA00029774"/>
    </source>
</evidence>
<dbReference type="PROSITE" id="PS51163">
    <property type="entry name" value="YRDC"/>
    <property type="match status" value="1"/>
</dbReference>
<comment type="similarity">
    <text evidence="2">Belongs to the SUA5 family.</text>
</comment>
<dbReference type="GO" id="GO:0000049">
    <property type="term" value="F:tRNA binding"/>
    <property type="evidence" value="ECO:0007669"/>
    <property type="project" value="TreeGrafter"/>
</dbReference>
<evidence type="ECO:0000313" key="13">
    <source>
        <dbReference type="EMBL" id="GLI56534.1"/>
    </source>
</evidence>
<accession>A0A9W6GMG9</accession>
<keyword evidence="6" id="KW-0819">tRNA processing</keyword>
<dbReference type="GO" id="GO:0003725">
    <property type="term" value="F:double-stranded RNA binding"/>
    <property type="evidence" value="ECO:0007669"/>
    <property type="project" value="InterPro"/>
</dbReference>
<evidence type="ECO:0000256" key="7">
    <source>
        <dbReference type="ARBA" id="ARBA00022695"/>
    </source>
</evidence>
<comment type="subcellular location">
    <subcellularLocation>
        <location evidence="1">Cytoplasm</location>
    </subcellularLocation>
</comment>
<keyword evidence="4" id="KW-0963">Cytoplasm</keyword>
<dbReference type="InterPro" id="IPR050156">
    <property type="entry name" value="TC-AMP_synthase_SUA5"/>
</dbReference>
<dbReference type="GO" id="GO:0005737">
    <property type="term" value="C:cytoplasm"/>
    <property type="evidence" value="ECO:0007669"/>
    <property type="project" value="UniProtKB-SubCell"/>
</dbReference>
<dbReference type="EC" id="2.7.7.87" evidence="3"/>
<name>A0A9W6GMG9_9FUSO</name>
<evidence type="ECO:0000256" key="3">
    <source>
        <dbReference type="ARBA" id="ARBA00012584"/>
    </source>
</evidence>
<dbReference type="NCBIfam" id="TIGR00057">
    <property type="entry name" value="L-threonylcarbamoyladenylate synthase"/>
    <property type="match status" value="1"/>
</dbReference>
<protein>
    <recommendedName>
        <fullName evidence="10">L-threonylcarbamoyladenylate synthase</fullName>
        <ecNumber evidence="3">2.7.7.87</ecNumber>
    </recommendedName>
    <alternativeName>
        <fullName evidence="10">L-threonylcarbamoyladenylate synthase</fullName>
    </alternativeName>
</protein>
<evidence type="ECO:0000256" key="9">
    <source>
        <dbReference type="ARBA" id="ARBA00022840"/>
    </source>
</evidence>
<gene>
    <name evidence="13" type="ORF">PM10SUCC1_20480</name>
</gene>